<keyword evidence="7" id="KW-1185">Reference proteome</keyword>
<dbReference type="EMBL" id="MPJC01000009">
    <property type="protein sequence ID" value="OKA19634.1"/>
    <property type="molecule type" value="Genomic_DNA"/>
</dbReference>
<evidence type="ECO:0000313" key="4">
    <source>
        <dbReference type="EMBL" id="OKA19634.1"/>
    </source>
</evidence>
<protein>
    <submittedName>
        <fullName evidence="5">GNAT family N-acetyltransferase</fullName>
    </submittedName>
</protein>
<dbReference type="AlphaFoldDB" id="A0A0M5M2A2"/>
<comment type="caution">
    <text evidence="5">The sequence shown here is derived from an EMBL/GenBank/DDBJ whole genome shotgun (WGS) entry which is preliminary data.</text>
</comment>
<evidence type="ECO:0000256" key="1">
    <source>
        <dbReference type="ARBA" id="ARBA00022679"/>
    </source>
</evidence>
<dbReference type="KEGG" id="ppsy:AOC04_13850"/>
<dbReference type="EMBL" id="MPJD01000018">
    <property type="protein sequence ID" value="OKA24105.1"/>
    <property type="molecule type" value="Genomic_DNA"/>
</dbReference>
<dbReference type="Proteomes" id="UP000186677">
    <property type="component" value="Unassembled WGS sequence"/>
</dbReference>
<dbReference type="Gene3D" id="3.40.630.30">
    <property type="match status" value="1"/>
</dbReference>
<evidence type="ECO:0000313" key="7">
    <source>
        <dbReference type="Proteomes" id="UP000186677"/>
    </source>
</evidence>
<feature type="domain" description="N-acetyltransferase" evidence="3">
    <location>
        <begin position="2"/>
        <end position="160"/>
    </location>
</feature>
<proteinExistence type="predicted"/>
<organism evidence="5 6">
    <name type="scientific">Pseudomonas versuta</name>
    <dbReference type="NCBI Taxonomy" id="1788301"/>
    <lineage>
        <taxon>Bacteria</taxon>
        <taxon>Pseudomonadati</taxon>
        <taxon>Pseudomonadota</taxon>
        <taxon>Gammaproteobacteria</taxon>
        <taxon>Pseudomonadales</taxon>
        <taxon>Pseudomonadaceae</taxon>
        <taxon>Pseudomonas</taxon>
    </lineage>
</organism>
<dbReference type="SUPFAM" id="SSF55729">
    <property type="entry name" value="Acyl-CoA N-acyltransferases (Nat)"/>
    <property type="match status" value="1"/>
</dbReference>
<dbReference type="InterPro" id="IPR016181">
    <property type="entry name" value="Acyl_CoA_acyltransferase"/>
</dbReference>
<evidence type="ECO:0000256" key="2">
    <source>
        <dbReference type="ARBA" id="ARBA00023315"/>
    </source>
</evidence>
<dbReference type="OrthoDB" id="9799092at2"/>
<dbReference type="InterPro" id="IPR000182">
    <property type="entry name" value="GNAT_dom"/>
</dbReference>
<dbReference type="CDD" id="cd04301">
    <property type="entry name" value="NAT_SF"/>
    <property type="match status" value="1"/>
</dbReference>
<keyword evidence="1" id="KW-0808">Transferase</keyword>
<accession>A0A1Q4KET0</accession>
<dbReference type="RefSeq" id="WP_060694278.1">
    <property type="nucleotide sequence ID" value="NZ_CP012676.1"/>
</dbReference>
<name>A0A0M5M2A2_9PSED</name>
<gene>
    <name evidence="4" type="ORF">BOH73_16135</name>
    <name evidence="5" type="ORF">BOH74_12500</name>
</gene>
<reference evidence="4 7" key="2">
    <citation type="submission" date="2016-11" db="EMBL/GenBank/DDBJ databases">
        <title>Draft genome of Pseudomonas versuta A4R1.5.</title>
        <authorList>
            <person name="See-Too W.-S."/>
        </authorList>
    </citation>
    <scope>NUCLEOTIDE SEQUENCE [LARGE SCALE GENOMIC DNA]</scope>
    <source>
        <strain evidence="4 7">A4R1.5</strain>
    </source>
</reference>
<dbReference type="InterPro" id="IPR050832">
    <property type="entry name" value="Bact_Acetyltransf"/>
</dbReference>
<dbReference type="PROSITE" id="PS51186">
    <property type="entry name" value="GNAT"/>
    <property type="match status" value="1"/>
</dbReference>
<evidence type="ECO:0000313" key="6">
    <source>
        <dbReference type="Proteomes" id="UP000185990"/>
    </source>
</evidence>
<accession>A0A0M5M2A2</accession>
<keyword evidence="2" id="KW-0012">Acyltransferase</keyword>
<evidence type="ECO:0000313" key="5">
    <source>
        <dbReference type="EMBL" id="OKA24105.1"/>
    </source>
</evidence>
<reference evidence="5 6" key="1">
    <citation type="submission" date="2016-11" db="EMBL/GenBank/DDBJ databases">
        <title>Draft genome of Pseudomonas versuta A4R1.12.</title>
        <authorList>
            <person name="See-Too W.-S."/>
        </authorList>
    </citation>
    <scope>NUCLEOTIDE SEQUENCE [LARGE SCALE GENOMIC DNA]</scope>
    <source>
        <strain evidence="5 6">A4R1.12</strain>
    </source>
</reference>
<dbReference type="Proteomes" id="UP000185990">
    <property type="component" value="Unassembled WGS sequence"/>
</dbReference>
<dbReference type="GO" id="GO:0016747">
    <property type="term" value="F:acyltransferase activity, transferring groups other than amino-acyl groups"/>
    <property type="evidence" value="ECO:0007669"/>
    <property type="project" value="InterPro"/>
</dbReference>
<dbReference type="PANTHER" id="PTHR43877:SF2">
    <property type="entry name" value="AMINOALKYLPHOSPHONATE N-ACETYLTRANSFERASE-RELATED"/>
    <property type="match status" value="1"/>
</dbReference>
<dbReference type="PANTHER" id="PTHR43877">
    <property type="entry name" value="AMINOALKYLPHOSPHONATE N-ACETYLTRANSFERASE-RELATED-RELATED"/>
    <property type="match status" value="1"/>
</dbReference>
<dbReference type="Pfam" id="PF00583">
    <property type="entry name" value="Acetyltransf_1"/>
    <property type="match status" value="1"/>
</dbReference>
<evidence type="ECO:0000259" key="3">
    <source>
        <dbReference type="PROSITE" id="PS51186"/>
    </source>
</evidence>
<sequence>MISVRPIEAGEWRSYRDLRLQSLQDSPDAFASTYESEAGRADEVWSSRLAGAVSSGRARIFVALDHQRMRGLVWCKLPEAGVAEIFQMWVDPAFRGQGAGGALLHEALEWAKSVGVRRVCLGVTAADTPAMGLYKACGFRPVGAMEPLRDGSGLMSQAMELQLGAD</sequence>